<organism evidence="1 2">
    <name type="scientific">Xenoophorus captivus</name>
    <dbReference type="NCBI Taxonomy" id="1517983"/>
    <lineage>
        <taxon>Eukaryota</taxon>
        <taxon>Metazoa</taxon>
        <taxon>Chordata</taxon>
        <taxon>Craniata</taxon>
        <taxon>Vertebrata</taxon>
        <taxon>Euteleostomi</taxon>
        <taxon>Actinopterygii</taxon>
        <taxon>Neopterygii</taxon>
        <taxon>Teleostei</taxon>
        <taxon>Neoteleostei</taxon>
        <taxon>Acanthomorphata</taxon>
        <taxon>Ovalentaria</taxon>
        <taxon>Atherinomorphae</taxon>
        <taxon>Cyprinodontiformes</taxon>
        <taxon>Goodeidae</taxon>
        <taxon>Xenoophorus</taxon>
    </lineage>
</organism>
<protein>
    <submittedName>
        <fullName evidence="1">Uncharacterized protein</fullName>
    </submittedName>
</protein>
<proteinExistence type="predicted"/>
<evidence type="ECO:0000313" key="1">
    <source>
        <dbReference type="EMBL" id="MEQ2190574.1"/>
    </source>
</evidence>
<keyword evidence="2" id="KW-1185">Reference proteome</keyword>
<sequence>MMAVTKPFDLFMKQDVVKRRTHELIFSFFKRQTKAKSTSVITQSKPASLNRYFFKVDISLSGRDDSYNAWSLESHVSQGCLWTTVIVASISLCSATYPATLPSMQQLLNITSD</sequence>
<dbReference type="Proteomes" id="UP001434883">
    <property type="component" value="Unassembled WGS sequence"/>
</dbReference>
<dbReference type="EMBL" id="JAHRIN010000101">
    <property type="protein sequence ID" value="MEQ2190574.1"/>
    <property type="molecule type" value="Genomic_DNA"/>
</dbReference>
<accession>A0ABV0Q467</accession>
<gene>
    <name evidence="1" type="ORF">XENOCAPTIV_000351</name>
</gene>
<evidence type="ECO:0000313" key="2">
    <source>
        <dbReference type="Proteomes" id="UP001434883"/>
    </source>
</evidence>
<comment type="caution">
    <text evidence="1">The sequence shown here is derived from an EMBL/GenBank/DDBJ whole genome shotgun (WGS) entry which is preliminary data.</text>
</comment>
<reference evidence="1 2" key="1">
    <citation type="submission" date="2021-06" db="EMBL/GenBank/DDBJ databases">
        <authorList>
            <person name="Palmer J.M."/>
        </authorList>
    </citation>
    <scope>NUCLEOTIDE SEQUENCE [LARGE SCALE GENOMIC DNA]</scope>
    <source>
        <strain evidence="1 2">XC_2019</strain>
        <tissue evidence="1">Muscle</tissue>
    </source>
</reference>
<name>A0ABV0Q467_9TELE</name>